<keyword evidence="4" id="KW-0479">Metal-binding</keyword>
<feature type="transmembrane region" description="Helical" evidence="8">
    <location>
        <begin position="6"/>
        <end position="23"/>
    </location>
</feature>
<name>A0A0D3H119_9ORYZ</name>
<dbReference type="GO" id="GO:0016705">
    <property type="term" value="F:oxidoreductase activity, acting on paired donors, with incorporation or reduction of molecular oxygen"/>
    <property type="evidence" value="ECO:0007669"/>
    <property type="project" value="InterPro"/>
</dbReference>
<dbReference type="PaxDb" id="65489-OBART08G17080.1"/>
<reference evidence="9" key="2">
    <citation type="submission" date="2015-03" db="UniProtKB">
        <authorList>
            <consortium name="EnsemblPlants"/>
        </authorList>
    </citation>
    <scope>IDENTIFICATION</scope>
</reference>
<dbReference type="Proteomes" id="UP000026960">
    <property type="component" value="Chromosome 8"/>
</dbReference>
<reference evidence="9" key="1">
    <citation type="journal article" date="2009" name="Rice">
        <title>De Novo Next Generation Sequencing of Plant Genomes.</title>
        <authorList>
            <person name="Rounsley S."/>
            <person name="Marri P.R."/>
            <person name="Yu Y."/>
            <person name="He R."/>
            <person name="Sisneros N."/>
            <person name="Goicoechea J.L."/>
            <person name="Lee S.J."/>
            <person name="Angelova A."/>
            <person name="Kudrna D."/>
            <person name="Luo M."/>
            <person name="Affourtit J."/>
            <person name="Desany B."/>
            <person name="Knight J."/>
            <person name="Niazi F."/>
            <person name="Egholm M."/>
            <person name="Wing R.A."/>
        </authorList>
    </citation>
    <scope>NUCLEOTIDE SEQUENCE [LARGE SCALE GENOMIC DNA]</scope>
    <source>
        <strain evidence="9">cv. IRGC 105608</strain>
    </source>
</reference>
<keyword evidence="3 8" id="KW-0812">Transmembrane</keyword>
<dbReference type="eggNOG" id="KOG0156">
    <property type="taxonomic scope" value="Eukaryota"/>
</dbReference>
<evidence type="ECO:0000256" key="5">
    <source>
        <dbReference type="ARBA" id="ARBA00022989"/>
    </source>
</evidence>
<evidence type="ECO:0000313" key="9">
    <source>
        <dbReference type="EnsemblPlants" id="OBART08G17080.1"/>
    </source>
</evidence>
<evidence type="ECO:0000256" key="4">
    <source>
        <dbReference type="ARBA" id="ARBA00022723"/>
    </source>
</evidence>
<dbReference type="GO" id="GO:0020037">
    <property type="term" value="F:heme binding"/>
    <property type="evidence" value="ECO:0007669"/>
    <property type="project" value="InterPro"/>
</dbReference>
<dbReference type="PRINTS" id="PR00463">
    <property type="entry name" value="EP450I"/>
</dbReference>
<accession>A0A0D3H119</accession>
<dbReference type="PANTHER" id="PTHR47944">
    <property type="entry name" value="CYTOCHROME P450 98A9"/>
    <property type="match status" value="1"/>
</dbReference>
<keyword evidence="8" id="KW-0472">Membrane</keyword>
<keyword evidence="6" id="KW-0560">Oxidoreductase</keyword>
<dbReference type="GO" id="GO:0005506">
    <property type="term" value="F:iron ion binding"/>
    <property type="evidence" value="ECO:0007669"/>
    <property type="project" value="InterPro"/>
</dbReference>
<dbReference type="SUPFAM" id="SSF48264">
    <property type="entry name" value="Cytochrome P450"/>
    <property type="match status" value="1"/>
</dbReference>
<dbReference type="CDD" id="cd20618">
    <property type="entry name" value="CYP71_clan"/>
    <property type="match status" value="1"/>
</dbReference>
<evidence type="ECO:0000313" key="10">
    <source>
        <dbReference type="Proteomes" id="UP000026960"/>
    </source>
</evidence>
<evidence type="ECO:0000256" key="1">
    <source>
        <dbReference type="ARBA" id="ARBA00010617"/>
    </source>
</evidence>
<evidence type="ECO:0000256" key="6">
    <source>
        <dbReference type="ARBA" id="ARBA00023002"/>
    </source>
</evidence>
<comment type="similarity">
    <text evidence="1">Belongs to the cytochrome P450 family.</text>
</comment>
<keyword evidence="10" id="KW-1185">Reference proteome</keyword>
<dbReference type="EnsemblPlants" id="OBART08G17080.1">
    <property type="protein sequence ID" value="OBART08G17080.1"/>
    <property type="gene ID" value="OBART08G17080"/>
</dbReference>
<proteinExistence type="inferred from homology"/>
<dbReference type="InterPro" id="IPR001128">
    <property type="entry name" value="Cyt_P450"/>
</dbReference>
<dbReference type="Pfam" id="PF00067">
    <property type="entry name" value="p450"/>
    <property type="match status" value="2"/>
</dbReference>
<keyword evidence="2" id="KW-0349">Heme</keyword>
<feature type="transmembrane region" description="Helical" evidence="8">
    <location>
        <begin position="70"/>
        <end position="91"/>
    </location>
</feature>
<dbReference type="Gramene" id="OBART08G17080.1">
    <property type="protein sequence ID" value="OBART08G17080.1"/>
    <property type="gene ID" value="OBART08G17080"/>
</dbReference>
<evidence type="ECO:0000256" key="8">
    <source>
        <dbReference type="SAM" id="Phobius"/>
    </source>
</evidence>
<evidence type="ECO:0000256" key="2">
    <source>
        <dbReference type="ARBA" id="ARBA00022617"/>
    </source>
</evidence>
<dbReference type="PANTHER" id="PTHR47944:SF1">
    <property type="entry name" value="OS08G0456200 PROTEIN"/>
    <property type="match status" value="1"/>
</dbReference>
<evidence type="ECO:0000256" key="3">
    <source>
        <dbReference type="ARBA" id="ARBA00022692"/>
    </source>
</evidence>
<dbReference type="GO" id="GO:0004497">
    <property type="term" value="F:monooxygenase activity"/>
    <property type="evidence" value="ECO:0007669"/>
    <property type="project" value="InterPro"/>
</dbReference>
<dbReference type="AlphaFoldDB" id="A0A0D3H119"/>
<dbReference type="STRING" id="65489.A0A0D3H119"/>
<organism evidence="9">
    <name type="scientific">Oryza barthii</name>
    <dbReference type="NCBI Taxonomy" id="65489"/>
    <lineage>
        <taxon>Eukaryota</taxon>
        <taxon>Viridiplantae</taxon>
        <taxon>Streptophyta</taxon>
        <taxon>Embryophyta</taxon>
        <taxon>Tracheophyta</taxon>
        <taxon>Spermatophyta</taxon>
        <taxon>Magnoliopsida</taxon>
        <taxon>Liliopsida</taxon>
        <taxon>Poales</taxon>
        <taxon>Poaceae</taxon>
        <taxon>BOP clade</taxon>
        <taxon>Oryzoideae</taxon>
        <taxon>Oryzeae</taxon>
        <taxon>Oryzinae</taxon>
        <taxon>Oryza</taxon>
    </lineage>
</organism>
<sequence length="435" mass="48503">MEPSALATLLSMALAAFLLLGLIKRKGSRRGYNLPPGPTPWPVIGNFNLIGALPHRSIHELSRKYGELMLLRFGSFPVVVGSSVAMARLVLKTHDAVFIDRPRTASRKHTTYGYADITWSPYGAYWRQARRICVTELFSARRVASFEHIRADEVRALVRGLFAAASSGRSGAVHLNRDHLSTLSMNVITRMVLGKRFFSEGADAAEGPVSTLSEFKWMLDELLLLNGVLNVGDWIPWVDWMDLQGYVRRMKKVGKMFDAFMEHVLDEHSERRRGRVGVKAFTQDLIAGGTESSSVTVEWALSELFKNPAIFAKATEELDRVVGRGRWVTEKDIPNLPYLDAIMKETMRMHPIVPLLIPRVARDDAAVAGYDIPKGARVLINVWTIGRDPELWDAAEEFMPERFIGSRIDVKGQDFELLRSGPGGACAPAITSGSR</sequence>
<protein>
    <submittedName>
        <fullName evidence="9">Uncharacterized protein</fullName>
    </submittedName>
</protein>
<keyword evidence="5 8" id="KW-1133">Transmembrane helix</keyword>
<evidence type="ECO:0000256" key="7">
    <source>
        <dbReference type="ARBA" id="ARBA00023004"/>
    </source>
</evidence>
<dbReference type="InterPro" id="IPR036396">
    <property type="entry name" value="Cyt_P450_sf"/>
</dbReference>
<dbReference type="HOGENOM" id="CLU_001570_4_0_1"/>
<dbReference type="InterPro" id="IPR002401">
    <property type="entry name" value="Cyt_P450_E_grp-I"/>
</dbReference>
<dbReference type="Gene3D" id="1.10.630.10">
    <property type="entry name" value="Cytochrome P450"/>
    <property type="match status" value="1"/>
</dbReference>
<keyword evidence="7" id="KW-0408">Iron</keyword>